<dbReference type="HOGENOM" id="CLU_1308021_0_0_11"/>
<dbReference type="KEGG" id="ari:UM93_15035"/>
<dbReference type="GO" id="GO:0071949">
    <property type="term" value="F:FAD binding"/>
    <property type="evidence" value="ECO:0007669"/>
    <property type="project" value="InterPro"/>
</dbReference>
<evidence type="ECO:0000313" key="3">
    <source>
        <dbReference type="Proteomes" id="UP000061839"/>
    </source>
</evidence>
<dbReference type="STRING" id="1618207.UM93_15035"/>
<dbReference type="SUPFAM" id="SSF51905">
    <property type="entry name" value="FAD/NAD(P)-binding domain"/>
    <property type="match status" value="1"/>
</dbReference>
<accession>A0A0D4C279</accession>
<organism evidence="2 3">
    <name type="scientific">Psychromicrobium lacuslunae</name>
    <dbReference type="NCBI Taxonomy" id="1618207"/>
    <lineage>
        <taxon>Bacteria</taxon>
        <taxon>Bacillati</taxon>
        <taxon>Actinomycetota</taxon>
        <taxon>Actinomycetes</taxon>
        <taxon>Micrococcales</taxon>
        <taxon>Micrococcaceae</taxon>
        <taxon>Psychromicrobium</taxon>
    </lineage>
</organism>
<keyword evidence="3" id="KW-1185">Reference proteome</keyword>
<dbReference type="InterPro" id="IPR002938">
    <property type="entry name" value="FAD-bd"/>
</dbReference>
<sequence>MTQLDGAPCTERTTTVVIGSGLSGLAVATELSRRGVNSIVVDHCELFGTGTANAKHQVSEPGSLTERGEVLRVLRHYASSHSLDIRTRAKAKELSINPLSTQRWTIETSEGALSADNIVLTHCAQNQLRRFLASLGIAIGRDVITAVRALGIYLVGVNDAIIPSTREILLQAKNVSQAICLQRETSQAALG</sequence>
<evidence type="ECO:0000313" key="2">
    <source>
        <dbReference type="EMBL" id="AJT42481.1"/>
    </source>
</evidence>
<dbReference type="OrthoDB" id="4932555at2"/>
<name>A0A0D4C279_9MICC</name>
<dbReference type="AlphaFoldDB" id="A0A0D4C279"/>
<dbReference type="EMBL" id="CP011005">
    <property type="protein sequence ID" value="AJT42481.1"/>
    <property type="molecule type" value="Genomic_DNA"/>
</dbReference>
<dbReference type="PATRIC" id="fig|1618207.4.peg.3062"/>
<dbReference type="RefSeq" id="WP_045076344.1">
    <property type="nucleotide sequence ID" value="NZ_CP011005.1"/>
</dbReference>
<evidence type="ECO:0000259" key="1">
    <source>
        <dbReference type="Pfam" id="PF01494"/>
    </source>
</evidence>
<dbReference type="InterPro" id="IPR036188">
    <property type="entry name" value="FAD/NAD-bd_sf"/>
</dbReference>
<proteinExistence type="predicted"/>
<dbReference type="Gene3D" id="3.50.50.60">
    <property type="entry name" value="FAD/NAD(P)-binding domain"/>
    <property type="match status" value="1"/>
</dbReference>
<reference evidence="2 3" key="1">
    <citation type="journal article" date="2015" name="Genome Announc.">
        <title>Complete Genome Sequencing of Protease-Producing Novel Arthrobacter sp. Strain IHBB 11108 Using PacBio Single-Molecule Real-Time Sequencing Technology.</title>
        <authorList>
            <person name="Kiran S."/>
            <person name="Swarnkar M.K."/>
            <person name="Pal M."/>
            <person name="Thakur R."/>
            <person name="Tewari R."/>
            <person name="Singh A.K."/>
            <person name="Gulati A."/>
        </authorList>
    </citation>
    <scope>NUCLEOTIDE SEQUENCE [LARGE SCALE GENOMIC DNA]</scope>
    <source>
        <strain evidence="2 3">IHBB 11108</strain>
    </source>
</reference>
<protein>
    <recommendedName>
        <fullName evidence="1">FAD-binding domain-containing protein</fullName>
    </recommendedName>
</protein>
<feature type="domain" description="FAD-binding" evidence="1">
    <location>
        <begin position="13"/>
        <end position="45"/>
    </location>
</feature>
<dbReference type="Pfam" id="PF01494">
    <property type="entry name" value="FAD_binding_3"/>
    <property type="match status" value="1"/>
</dbReference>
<gene>
    <name evidence="2" type="ORF">UM93_15035</name>
</gene>
<dbReference type="Proteomes" id="UP000061839">
    <property type="component" value="Chromosome"/>
</dbReference>